<keyword evidence="2" id="KW-1185">Reference proteome</keyword>
<comment type="caution">
    <text evidence="1">The sequence shown here is derived from an EMBL/GenBank/DDBJ whole genome shotgun (WGS) entry which is preliminary data.</text>
</comment>
<accession>A0A8K0PCF3</accession>
<dbReference type="EMBL" id="JAESVG020000009">
    <property type="protein sequence ID" value="KAG8624511.1"/>
    <property type="molecule type" value="Genomic_DNA"/>
</dbReference>
<dbReference type="AlphaFoldDB" id="A0A8K0PCF3"/>
<gene>
    <name evidence="1" type="ORF">KVT40_007578</name>
</gene>
<evidence type="ECO:0000313" key="1">
    <source>
        <dbReference type="EMBL" id="KAG8624511.1"/>
    </source>
</evidence>
<proteinExistence type="predicted"/>
<protein>
    <submittedName>
        <fullName evidence="1">Uncharacterized protein</fullName>
    </submittedName>
</protein>
<evidence type="ECO:0000313" key="2">
    <source>
        <dbReference type="Proteomes" id="UP000809789"/>
    </source>
</evidence>
<organism evidence="1 2">
    <name type="scientific">Elsinoe batatas</name>
    <dbReference type="NCBI Taxonomy" id="2601811"/>
    <lineage>
        <taxon>Eukaryota</taxon>
        <taxon>Fungi</taxon>
        <taxon>Dikarya</taxon>
        <taxon>Ascomycota</taxon>
        <taxon>Pezizomycotina</taxon>
        <taxon>Dothideomycetes</taxon>
        <taxon>Dothideomycetidae</taxon>
        <taxon>Myriangiales</taxon>
        <taxon>Elsinoaceae</taxon>
        <taxon>Elsinoe</taxon>
    </lineage>
</organism>
<reference evidence="1" key="1">
    <citation type="submission" date="2021-07" db="EMBL/GenBank/DDBJ databases">
        <title>Elsinoe batatas strain:CRI-CJ2 Genome sequencing and assembly.</title>
        <authorList>
            <person name="Huang L."/>
        </authorList>
    </citation>
    <scope>NUCLEOTIDE SEQUENCE</scope>
    <source>
        <strain evidence="1">CRI-CJ2</strain>
    </source>
</reference>
<name>A0A8K0PCF3_9PEZI</name>
<dbReference type="Proteomes" id="UP000809789">
    <property type="component" value="Unassembled WGS sequence"/>
</dbReference>
<sequence length="479" mass="52930">MLEEAVHFDNNSKSYQLYNKQQWHILHNNIDHTLAYHNDNHCDINHDYNSLASTYINKHHNNHYLSYIYYVDYNNAVSDHDLHHAFAYHDLNYNNTLNHDDNYYELYDYYYNDNHYINHYIDHHQTTTTTTTITTQPFCSATPIQSLLADTGAYQFCWDLLAIATPTTISTVFETPTETTVFSNHIPITLTSFVPVSTITTMTLPTTTLTAELYSTMCVGSVPYKRDLTSTPLIRAGIPAQTTPIYLANEPQNYQASACGCITNLPAPPEVTDTTTSTLPTVTTVTTLDVTDTFSTTETTITGTNTITTAQNTVYTTTFNAATSSGTFGPPASTFTVSYTTNNVASTTTYILRPSVMAGSNSSPSYNNAGSCSCSSSGSNANKWTCTNLPGQFYADPSGKCINGHQLCLQNCMWANGVVPSRTCNGVYYYENAAGTSGSCTGYTNFFLTAQGQCGIYNTAYSLMGAIGHTWCTFWRCIV</sequence>